<sequence>MTRNAFGRSTSRQLTVATTALLGAAVAVALVGGTRTREASAGAMSTDPGAVSTAGADVDCLTDDLTGTLIGQARAAGSKVRDAVLRLTNDSGRACRVRGWADIDLVTPPGDLVKVPTSRIEQTGGDTVVALTPGASAWALVQWDVCTAGRAGCGVGVTVQYIVDPESTGSAADSAEVPEAEREGITMKALRVGPFQQDRAAALA</sequence>
<dbReference type="RefSeq" id="WP_106325139.1">
    <property type="nucleotide sequence ID" value="NZ_BOMO01000158.1"/>
</dbReference>
<proteinExistence type="predicted"/>
<protein>
    <submittedName>
        <fullName evidence="2">Uncharacterized protein DUF4232</fullName>
    </submittedName>
</protein>
<name>A0A2T0K4B8_9ACTN</name>
<comment type="caution">
    <text evidence="2">The sequence shown here is derived from an EMBL/GenBank/DDBJ whole genome shotgun (WGS) entry which is preliminary data.</text>
</comment>
<reference evidence="2 3" key="1">
    <citation type="submission" date="2018-03" db="EMBL/GenBank/DDBJ databases">
        <title>Genomic Encyclopedia of Archaeal and Bacterial Type Strains, Phase II (KMG-II): from individual species to whole genera.</title>
        <authorList>
            <person name="Goeker M."/>
        </authorList>
    </citation>
    <scope>NUCLEOTIDE SEQUENCE [LARGE SCALE GENOMIC DNA]</scope>
    <source>
        <strain evidence="2 3">DSM 43146</strain>
    </source>
</reference>
<dbReference type="EMBL" id="PVMZ01000015">
    <property type="protein sequence ID" value="PRX17723.1"/>
    <property type="molecule type" value="Genomic_DNA"/>
</dbReference>
<dbReference type="Pfam" id="PF14016">
    <property type="entry name" value="DUF4232"/>
    <property type="match status" value="1"/>
</dbReference>
<evidence type="ECO:0000259" key="1">
    <source>
        <dbReference type="Pfam" id="PF14016"/>
    </source>
</evidence>
<evidence type="ECO:0000313" key="2">
    <source>
        <dbReference type="EMBL" id="PRX17723.1"/>
    </source>
</evidence>
<dbReference type="InterPro" id="IPR025326">
    <property type="entry name" value="DUF4232"/>
</dbReference>
<dbReference type="Proteomes" id="UP000239415">
    <property type="component" value="Unassembled WGS sequence"/>
</dbReference>
<keyword evidence="3" id="KW-1185">Reference proteome</keyword>
<gene>
    <name evidence="2" type="ORF">CLV67_115226</name>
</gene>
<evidence type="ECO:0000313" key="3">
    <source>
        <dbReference type="Proteomes" id="UP000239415"/>
    </source>
</evidence>
<feature type="domain" description="DUF4232" evidence="1">
    <location>
        <begin position="60"/>
        <end position="196"/>
    </location>
</feature>
<dbReference type="AlphaFoldDB" id="A0A2T0K4B8"/>
<dbReference type="OrthoDB" id="3297425at2"/>
<organism evidence="2 3">
    <name type="scientific">Actinoplanes italicus</name>
    <dbReference type="NCBI Taxonomy" id="113567"/>
    <lineage>
        <taxon>Bacteria</taxon>
        <taxon>Bacillati</taxon>
        <taxon>Actinomycetota</taxon>
        <taxon>Actinomycetes</taxon>
        <taxon>Micromonosporales</taxon>
        <taxon>Micromonosporaceae</taxon>
        <taxon>Actinoplanes</taxon>
    </lineage>
</organism>
<accession>A0A2T0K4B8</accession>